<protein>
    <recommendedName>
        <fullName evidence="4">Secreted protein</fullName>
    </recommendedName>
</protein>
<feature type="signal peptide" evidence="1">
    <location>
        <begin position="1"/>
        <end position="15"/>
    </location>
</feature>
<name>A0A1Y2HD14_9FUNG</name>
<evidence type="ECO:0000313" key="2">
    <source>
        <dbReference type="EMBL" id="ORZ30952.1"/>
    </source>
</evidence>
<accession>A0A1Y2HD14</accession>
<gene>
    <name evidence="2" type="ORF">BCR44DRAFT_1443544</name>
</gene>
<evidence type="ECO:0008006" key="4">
    <source>
        <dbReference type="Google" id="ProtNLM"/>
    </source>
</evidence>
<evidence type="ECO:0000313" key="3">
    <source>
        <dbReference type="Proteomes" id="UP000193411"/>
    </source>
</evidence>
<feature type="chain" id="PRO_5012779295" description="Secreted protein" evidence="1">
    <location>
        <begin position="16"/>
        <end position="147"/>
    </location>
</feature>
<sequence>MYAIIFLFGLNACFGNELRIGGGVQRLNILCAARFGILASFRKRSNCGRTNGTRAVLLRETDESELRQVGNVEEDVGVCHVEFPAGETQWGNDALFTGIHECGIIEEKVAHGRMENRFVDMRCVGHNRNVKMLFCGLDQVADKDGCT</sequence>
<proteinExistence type="predicted"/>
<dbReference type="EMBL" id="MCFL01000071">
    <property type="protein sequence ID" value="ORZ30952.1"/>
    <property type="molecule type" value="Genomic_DNA"/>
</dbReference>
<organism evidence="2 3">
    <name type="scientific">Catenaria anguillulae PL171</name>
    <dbReference type="NCBI Taxonomy" id="765915"/>
    <lineage>
        <taxon>Eukaryota</taxon>
        <taxon>Fungi</taxon>
        <taxon>Fungi incertae sedis</taxon>
        <taxon>Blastocladiomycota</taxon>
        <taxon>Blastocladiomycetes</taxon>
        <taxon>Blastocladiales</taxon>
        <taxon>Catenariaceae</taxon>
        <taxon>Catenaria</taxon>
    </lineage>
</organism>
<dbReference type="Proteomes" id="UP000193411">
    <property type="component" value="Unassembled WGS sequence"/>
</dbReference>
<evidence type="ECO:0000256" key="1">
    <source>
        <dbReference type="SAM" id="SignalP"/>
    </source>
</evidence>
<dbReference type="AlphaFoldDB" id="A0A1Y2HD14"/>
<reference evidence="2 3" key="1">
    <citation type="submission" date="2016-07" db="EMBL/GenBank/DDBJ databases">
        <title>Pervasive Adenine N6-methylation of Active Genes in Fungi.</title>
        <authorList>
            <consortium name="DOE Joint Genome Institute"/>
            <person name="Mondo S.J."/>
            <person name="Dannebaum R.O."/>
            <person name="Kuo R.C."/>
            <person name="Labutti K."/>
            <person name="Haridas S."/>
            <person name="Kuo A."/>
            <person name="Salamov A."/>
            <person name="Ahrendt S.R."/>
            <person name="Lipzen A."/>
            <person name="Sullivan W."/>
            <person name="Andreopoulos W.B."/>
            <person name="Clum A."/>
            <person name="Lindquist E."/>
            <person name="Daum C."/>
            <person name="Ramamoorthy G.K."/>
            <person name="Gryganskyi A."/>
            <person name="Culley D."/>
            <person name="Magnuson J.K."/>
            <person name="James T.Y."/>
            <person name="O'Malley M.A."/>
            <person name="Stajich J.E."/>
            <person name="Spatafora J.W."/>
            <person name="Visel A."/>
            <person name="Grigoriev I.V."/>
        </authorList>
    </citation>
    <scope>NUCLEOTIDE SEQUENCE [LARGE SCALE GENOMIC DNA]</scope>
    <source>
        <strain evidence="2 3">PL171</strain>
    </source>
</reference>
<keyword evidence="3" id="KW-1185">Reference proteome</keyword>
<keyword evidence="1" id="KW-0732">Signal</keyword>
<comment type="caution">
    <text evidence="2">The sequence shown here is derived from an EMBL/GenBank/DDBJ whole genome shotgun (WGS) entry which is preliminary data.</text>
</comment>